<dbReference type="Gene3D" id="1.10.287.1700">
    <property type="match status" value="1"/>
</dbReference>
<keyword evidence="9" id="KW-0472">Membrane</keyword>
<dbReference type="InterPro" id="IPR012823">
    <property type="entry name" value="Flagell_FliJ"/>
</dbReference>
<keyword evidence="7" id="KW-1005">Bacterial flagellum biogenesis</keyword>
<feature type="region of interest" description="Disordered" evidence="11">
    <location>
        <begin position="120"/>
        <end position="146"/>
    </location>
</feature>
<dbReference type="NCBIfam" id="TIGR02473">
    <property type="entry name" value="flagell_FliJ"/>
    <property type="match status" value="1"/>
</dbReference>
<keyword evidence="4" id="KW-0813">Transport</keyword>
<dbReference type="GO" id="GO:0015031">
    <property type="term" value="P:protein transport"/>
    <property type="evidence" value="ECO:0007669"/>
    <property type="project" value="UniProtKB-KW"/>
</dbReference>
<gene>
    <name evidence="12" type="ORF">SAMN05421721_104161</name>
</gene>
<evidence type="ECO:0000256" key="1">
    <source>
        <dbReference type="ARBA" id="ARBA00004413"/>
    </source>
</evidence>
<dbReference type="GO" id="GO:0009288">
    <property type="term" value="C:bacterial-type flagellum"/>
    <property type="evidence" value="ECO:0007669"/>
    <property type="project" value="InterPro"/>
</dbReference>
<evidence type="ECO:0000256" key="5">
    <source>
        <dbReference type="ARBA" id="ARBA00022475"/>
    </source>
</evidence>
<keyword evidence="12" id="KW-0969">Cilium</keyword>
<keyword evidence="12" id="KW-0966">Cell projection</keyword>
<reference evidence="12 13" key="1">
    <citation type="submission" date="2016-10" db="EMBL/GenBank/DDBJ databases">
        <authorList>
            <person name="de Groot N.N."/>
        </authorList>
    </citation>
    <scope>NUCLEOTIDE SEQUENCE [LARGE SCALE GENOMIC DNA]</scope>
    <source>
        <strain evidence="12 13">DSM 4180</strain>
    </source>
</reference>
<keyword evidence="6" id="KW-0145">Chemotaxis</keyword>
<keyword evidence="5" id="KW-1003">Cell membrane</keyword>
<dbReference type="InterPro" id="IPR018006">
    <property type="entry name" value="Flag_FliJ_proteobac"/>
</dbReference>
<proteinExistence type="inferred from homology"/>
<dbReference type="STRING" id="195064.SAMN05421721_104161"/>
<dbReference type="PANTHER" id="PTHR38786:SF1">
    <property type="entry name" value="FLAGELLAR FLIJ PROTEIN"/>
    <property type="match status" value="1"/>
</dbReference>
<dbReference type="GO" id="GO:0005886">
    <property type="term" value="C:plasma membrane"/>
    <property type="evidence" value="ECO:0007669"/>
    <property type="project" value="UniProtKB-SubCell"/>
</dbReference>
<dbReference type="PANTHER" id="PTHR38786">
    <property type="entry name" value="FLAGELLAR FLIJ PROTEIN"/>
    <property type="match status" value="1"/>
</dbReference>
<accession>A0A1I4QIB7</accession>
<organism evidence="12 13">
    <name type="scientific">Ectothiorhodospira mobilis</name>
    <dbReference type="NCBI Taxonomy" id="195064"/>
    <lineage>
        <taxon>Bacteria</taxon>
        <taxon>Pseudomonadati</taxon>
        <taxon>Pseudomonadota</taxon>
        <taxon>Gammaproteobacteria</taxon>
        <taxon>Chromatiales</taxon>
        <taxon>Ectothiorhodospiraceae</taxon>
        <taxon>Ectothiorhodospira</taxon>
    </lineage>
</organism>
<dbReference type="AlphaFoldDB" id="A0A1I4QIB7"/>
<dbReference type="GO" id="GO:0006935">
    <property type="term" value="P:chemotaxis"/>
    <property type="evidence" value="ECO:0007669"/>
    <property type="project" value="UniProtKB-KW"/>
</dbReference>
<keyword evidence="10" id="KW-1006">Bacterial flagellum protein export</keyword>
<keyword evidence="12" id="KW-0282">Flagellum</keyword>
<dbReference type="Pfam" id="PF02050">
    <property type="entry name" value="FliJ"/>
    <property type="match status" value="1"/>
</dbReference>
<evidence type="ECO:0000256" key="11">
    <source>
        <dbReference type="SAM" id="MobiDB-lite"/>
    </source>
</evidence>
<dbReference type="Proteomes" id="UP000199556">
    <property type="component" value="Unassembled WGS sequence"/>
</dbReference>
<dbReference type="InterPro" id="IPR052570">
    <property type="entry name" value="FliJ"/>
</dbReference>
<evidence type="ECO:0000313" key="13">
    <source>
        <dbReference type="Proteomes" id="UP000199556"/>
    </source>
</evidence>
<dbReference type="GO" id="GO:0044781">
    <property type="term" value="P:bacterial-type flagellum organization"/>
    <property type="evidence" value="ECO:0007669"/>
    <property type="project" value="UniProtKB-KW"/>
</dbReference>
<evidence type="ECO:0000256" key="9">
    <source>
        <dbReference type="ARBA" id="ARBA00023136"/>
    </source>
</evidence>
<name>A0A1I4QIB7_ECTMO</name>
<comment type="subcellular location">
    <subcellularLocation>
        <location evidence="1">Cell membrane</location>
        <topology evidence="1">Peripheral membrane protein</topology>
        <orientation evidence="1">Cytoplasmic side</orientation>
    </subcellularLocation>
</comment>
<dbReference type="InterPro" id="IPR053716">
    <property type="entry name" value="Flag_assembly_chemotaxis_eff"/>
</dbReference>
<evidence type="ECO:0000256" key="2">
    <source>
        <dbReference type="ARBA" id="ARBA00010004"/>
    </source>
</evidence>
<dbReference type="PIRSF" id="PIRSF019404">
    <property type="entry name" value="FliJ"/>
    <property type="match status" value="1"/>
</dbReference>
<dbReference type="GO" id="GO:0003774">
    <property type="term" value="F:cytoskeletal motor activity"/>
    <property type="evidence" value="ECO:0007669"/>
    <property type="project" value="InterPro"/>
</dbReference>
<sequence>MNRSRRMEPVVRLADHRQQDAARQLGGWQRTLEERLQRLHELCDYRDEYARRFQDQTAGPMTAVSVRDYRIFLERLNTAIEQQDRLVAAAREELERSRGTWVQARGRTEVLTRLVERFRQEERHEQERREQAEQDDRPRRRGPMDP</sequence>
<evidence type="ECO:0000256" key="3">
    <source>
        <dbReference type="ARBA" id="ARBA00020392"/>
    </source>
</evidence>
<evidence type="ECO:0000256" key="7">
    <source>
        <dbReference type="ARBA" id="ARBA00022795"/>
    </source>
</evidence>
<keyword evidence="8" id="KW-0653">Protein transport</keyword>
<evidence type="ECO:0000313" key="12">
    <source>
        <dbReference type="EMBL" id="SFM39506.1"/>
    </source>
</evidence>
<evidence type="ECO:0000256" key="8">
    <source>
        <dbReference type="ARBA" id="ARBA00022927"/>
    </source>
</evidence>
<dbReference type="EMBL" id="FOUO01000004">
    <property type="protein sequence ID" value="SFM39506.1"/>
    <property type="molecule type" value="Genomic_DNA"/>
</dbReference>
<dbReference type="GO" id="GO:0071973">
    <property type="term" value="P:bacterial-type flagellum-dependent cell motility"/>
    <property type="evidence" value="ECO:0007669"/>
    <property type="project" value="InterPro"/>
</dbReference>
<evidence type="ECO:0000256" key="10">
    <source>
        <dbReference type="ARBA" id="ARBA00023225"/>
    </source>
</evidence>
<keyword evidence="13" id="KW-1185">Reference proteome</keyword>
<evidence type="ECO:0000256" key="6">
    <source>
        <dbReference type="ARBA" id="ARBA00022500"/>
    </source>
</evidence>
<evidence type="ECO:0000256" key="4">
    <source>
        <dbReference type="ARBA" id="ARBA00022448"/>
    </source>
</evidence>
<protein>
    <recommendedName>
        <fullName evidence="3">Flagellar FliJ protein</fullName>
    </recommendedName>
</protein>
<comment type="similarity">
    <text evidence="2">Belongs to the FliJ family.</text>
</comment>
<dbReference type="RefSeq" id="WP_280521881.1">
    <property type="nucleotide sequence ID" value="NZ_FOUO01000004.1"/>
</dbReference>